<evidence type="ECO:0000256" key="8">
    <source>
        <dbReference type="ARBA" id="ARBA00022490"/>
    </source>
</evidence>
<dbReference type="HOGENOM" id="CLU_040933_0_0_1"/>
<dbReference type="AlphaFoldDB" id="A0A0C3JDH5"/>
<evidence type="ECO:0000256" key="5">
    <source>
        <dbReference type="ARBA" id="ARBA00011738"/>
    </source>
</evidence>
<dbReference type="CDD" id="cd00717">
    <property type="entry name" value="URO-D"/>
    <property type="match status" value="1"/>
</dbReference>
<dbReference type="PROSITE" id="PS00906">
    <property type="entry name" value="UROD_1"/>
    <property type="match status" value="1"/>
</dbReference>
<reference evidence="16 17" key="1">
    <citation type="submission" date="2014-04" db="EMBL/GenBank/DDBJ databases">
        <authorList>
            <consortium name="DOE Joint Genome Institute"/>
            <person name="Kuo A."/>
            <person name="Kohler A."/>
            <person name="Costa M.D."/>
            <person name="Nagy L.G."/>
            <person name="Floudas D."/>
            <person name="Copeland A."/>
            <person name="Barry K.W."/>
            <person name="Cichocki N."/>
            <person name="Veneault-Fourrey C."/>
            <person name="LaButti K."/>
            <person name="Lindquist E.A."/>
            <person name="Lipzen A."/>
            <person name="Lundell T."/>
            <person name="Morin E."/>
            <person name="Murat C."/>
            <person name="Sun H."/>
            <person name="Tunlid A."/>
            <person name="Henrissat B."/>
            <person name="Grigoriev I.V."/>
            <person name="Hibbett D.S."/>
            <person name="Martin F."/>
            <person name="Nordberg H.P."/>
            <person name="Cantor M.N."/>
            <person name="Hua S.X."/>
        </authorList>
    </citation>
    <scope>NUCLEOTIDE SEQUENCE [LARGE SCALE GENOMIC DNA]</scope>
    <source>
        <strain evidence="16 17">Marx 270</strain>
    </source>
</reference>
<dbReference type="PANTHER" id="PTHR21091">
    <property type="entry name" value="METHYLTETRAHYDROFOLATE:HOMOCYSTEINE METHYLTRANSFERASE RELATED"/>
    <property type="match status" value="1"/>
</dbReference>
<dbReference type="Proteomes" id="UP000054217">
    <property type="component" value="Unassembled WGS sequence"/>
</dbReference>
<dbReference type="Gene3D" id="3.20.20.210">
    <property type="match status" value="1"/>
</dbReference>
<dbReference type="FunFam" id="3.20.20.210:FF:000001">
    <property type="entry name" value="Uroporphyrinogen decarboxylase"/>
    <property type="match status" value="1"/>
</dbReference>
<evidence type="ECO:0000256" key="1">
    <source>
        <dbReference type="ARBA" id="ARBA00002448"/>
    </source>
</evidence>
<dbReference type="UniPathway" id="UPA00251">
    <property type="reaction ID" value="UER00321"/>
</dbReference>
<evidence type="ECO:0000259" key="15">
    <source>
        <dbReference type="PROSITE" id="PS00907"/>
    </source>
</evidence>
<evidence type="ECO:0000256" key="9">
    <source>
        <dbReference type="ARBA" id="ARBA00022793"/>
    </source>
</evidence>
<dbReference type="FunCoup" id="A0A0C3JDH5">
    <property type="interactions" value="562"/>
</dbReference>
<feature type="domain" description="Uroporphyrinogen decarboxylase (URO-D)" evidence="15">
    <location>
        <begin position="147"/>
        <end position="163"/>
    </location>
</feature>
<comment type="subunit">
    <text evidence="5">Homodimer.</text>
</comment>
<name>A0A0C3JDH5_PISTI</name>
<dbReference type="InterPro" id="IPR038071">
    <property type="entry name" value="UROD/MetE-like_sf"/>
</dbReference>
<dbReference type="PANTHER" id="PTHR21091:SF169">
    <property type="entry name" value="UROPORPHYRINOGEN DECARBOXYLASE"/>
    <property type="match status" value="1"/>
</dbReference>
<gene>
    <name evidence="16" type="ORF">M404DRAFT_17062</name>
</gene>
<keyword evidence="11 12" id="KW-0627">Porphyrin biosynthesis</keyword>
<evidence type="ECO:0000256" key="6">
    <source>
        <dbReference type="ARBA" id="ARBA00012288"/>
    </source>
</evidence>
<evidence type="ECO:0000256" key="4">
    <source>
        <dbReference type="ARBA" id="ARBA00009935"/>
    </source>
</evidence>
<organism evidence="16 17">
    <name type="scientific">Pisolithus tinctorius Marx 270</name>
    <dbReference type="NCBI Taxonomy" id="870435"/>
    <lineage>
        <taxon>Eukaryota</taxon>
        <taxon>Fungi</taxon>
        <taxon>Dikarya</taxon>
        <taxon>Basidiomycota</taxon>
        <taxon>Agaricomycotina</taxon>
        <taxon>Agaricomycetes</taxon>
        <taxon>Agaricomycetidae</taxon>
        <taxon>Boletales</taxon>
        <taxon>Sclerodermatineae</taxon>
        <taxon>Pisolithaceae</taxon>
        <taxon>Pisolithus</taxon>
    </lineage>
</organism>
<dbReference type="InterPro" id="IPR006361">
    <property type="entry name" value="Uroporphyrinogen_deCO2ase_HemE"/>
</dbReference>
<comment type="catalytic activity">
    <reaction evidence="12">
        <text>uroporphyrinogen III + 4 H(+) = coproporphyrinogen III + 4 CO2</text>
        <dbReference type="Rhea" id="RHEA:19865"/>
        <dbReference type="ChEBI" id="CHEBI:15378"/>
        <dbReference type="ChEBI" id="CHEBI:16526"/>
        <dbReference type="ChEBI" id="CHEBI:57308"/>
        <dbReference type="ChEBI" id="CHEBI:57309"/>
        <dbReference type="EC" id="4.1.1.37"/>
    </reaction>
</comment>
<sequence>MSYDDFPPLKNDLLLRAARGDQIERAPVWVMRQAGRYLPEFRKVREDHEFFEICRTPELATEITLQPIRRYAGLIDAAIIFSDILVIPQAFGMKVLMTPGPTFPNPLETPADVAKLSEKVDVDKELGYVFEALKMTRQKLEGQVPLIGFCGAPWTLMAYMIEGGSSKTLQKSKTWLFKYPEESKALLKRIADVCVDFLVGQVKAGAQLLQVFDSNAGDLSPHDFETFSVPTLRQISTGVRDRLTELGVPRVPLTIFAKGASPAIAARCGYDTVGLDWTEDPRDVAKTLDMDACLQGNLDPVVLYGGRDAIEREVKRMCAAFRSARGGVTRGWIANLGHGITPGVDPEDLKWFFECVHKYSASA</sequence>
<dbReference type="GO" id="GO:0005829">
    <property type="term" value="C:cytosol"/>
    <property type="evidence" value="ECO:0007669"/>
    <property type="project" value="TreeGrafter"/>
</dbReference>
<evidence type="ECO:0000256" key="11">
    <source>
        <dbReference type="ARBA" id="ARBA00023244"/>
    </source>
</evidence>
<keyword evidence="10 12" id="KW-0456">Lyase</keyword>
<dbReference type="EC" id="4.1.1.37" evidence="6 12"/>
<accession>A0A0C3JDH5</accession>
<dbReference type="STRING" id="870435.A0A0C3JDH5"/>
<reference evidence="17" key="2">
    <citation type="submission" date="2015-01" db="EMBL/GenBank/DDBJ databases">
        <title>Evolutionary Origins and Diversification of the Mycorrhizal Mutualists.</title>
        <authorList>
            <consortium name="DOE Joint Genome Institute"/>
            <consortium name="Mycorrhizal Genomics Consortium"/>
            <person name="Kohler A."/>
            <person name="Kuo A."/>
            <person name="Nagy L.G."/>
            <person name="Floudas D."/>
            <person name="Copeland A."/>
            <person name="Barry K.W."/>
            <person name="Cichocki N."/>
            <person name="Veneault-Fourrey C."/>
            <person name="LaButti K."/>
            <person name="Lindquist E.A."/>
            <person name="Lipzen A."/>
            <person name="Lundell T."/>
            <person name="Morin E."/>
            <person name="Murat C."/>
            <person name="Riley R."/>
            <person name="Ohm R."/>
            <person name="Sun H."/>
            <person name="Tunlid A."/>
            <person name="Henrissat B."/>
            <person name="Grigoriev I.V."/>
            <person name="Hibbett D.S."/>
            <person name="Martin F."/>
        </authorList>
    </citation>
    <scope>NUCLEOTIDE SEQUENCE [LARGE SCALE GENOMIC DNA]</scope>
    <source>
        <strain evidence="17">Marx 270</strain>
    </source>
</reference>
<comment type="function">
    <text evidence="1">Catalyzes the decarboxylation of four acetate groups of uroporphyrinogen-III to yield coproporphyrinogen-III.</text>
</comment>
<evidence type="ECO:0000256" key="2">
    <source>
        <dbReference type="ARBA" id="ARBA00004496"/>
    </source>
</evidence>
<comment type="subcellular location">
    <subcellularLocation>
        <location evidence="2">Cytoplasm</location>
    </subcellularLocation>
</comment>
<feature type="domain" description="Uroporphyrinogen decarboxylase (URO-D)" evidence="14">
    <location>
        <begin position="27"/>
        <end position="36"/>
    </location>
</feature>
<evidence type="ECO:0000313" key="17">
    <source>
        <dbReference type="Proteomes" id="UP000054217"/>
    </source>
</evidence>
<dbReference type="InParanoid" id="A0A0C3JDH5"/>
<dbReference type="NCBIfam" id="TIGR01464">
    <property type="entry name" value="hemE"/>
    <property type="match status" value="1"/>
</dbReference>
<comment type="similarity">
    <text evidence="4 13">Belongs to the uroporphyrinogen decarboxylase family.</text>
</comment>
<keyword evidence="8" id="KW-0963">Cytoplasm</keyword>
<evidence type="ECO:0000256" key="13">
    <source>
        <dbReference type="RuleBase" id="RU004169"/>
    </source>
</evidence>
<dbReference type="OrthoDB" id="339900at2759"/>
<evidence type="ECO:0000256" key="7">
    <source>
        <dbReference type="ARBA" id="ARBA00014308"/>
    </source>
</evidence>
<keyword evidence="9 12" id="KW-0210">Decarboxylase</keyword>
<evidence type="ECO:0000256" key="3">
    <source>
        <dbReference type="ARBA" id="ARBA00004804"/>
    </source>
</evidence>
<evidence type="ECO:0000259" key="14">
    <source>
        <dbReference type="PROSITE" id="PS00906"/>
    </source>
</evidence>
<dbReference type="Pfam" id="PF01208">
    <property type="entry name" value="URO-D"/>
    <property type="match status" value="1"/>
</dbReference>
<evidence type="ECO:0000256" key="12">
    <source>
        <dbReference type="RuleBase" id="RU000554"/>
    </source>
</evidence>
<evidence type="ECO:0000256" key="10">
    <source>
        <dbReference type="ARBA" id="ARBA00023239"/>
    </source>
</evidence>
<comment type="pathway">
    <text evidence="3 12">Porphyrin-containing compound metabolism; protoporphyrin-IX biosynthesis; coproporphyrinogen-III from 5-aminolevulinate: step 4/4.</text>
</comment>
<dbReference type="GO" id="GO:0004853">
    <property type="term" value="F:uroporphyrinogen decarboxylase activity"/>
    <property type="evidence" value="ECO:0007669"/>
    <property type="project" value="UniProtKB-EC"/>
</dbReference>
<dbReference type="PROSITE" id="PS00907">
    <property type="entry name" value="UROD_2"/>
    <property type="match status" value="1"/>
</dbReference>
<proteinExistence type="inferred from homology"/>
<dbReference type="InterPro" id="IPR000257">
    <property type="entry name" value="Uroporphyrinogen_deCOase"/>
</dbReference>
<dbReference type="SUPFAM" id="SSF51726">
    <property type="entry name" value="UROD/MetE-like"/>
    <property type="match status" value="1"/>
</dbReference>
<protein>
    <recommendedName>
        <fullName evidence="7 12">Uroporphyrinogen decarboxylase</fullName>
        <ecNumber evidence="6 12">4.1.1.37</ecNumber>
    </recommendedName>
</protein>
<dbReference type="HAMAP" id="MF_00218">
    <property type="entry name" value="URO_D"/>
    <property type="match status" value="1"/>
</dbReference>
<evidence type="ECO:0000313" key="16">
    <source>
        <dbReference type="EMBL" id="KIN95716.1"/>
    </source>
</evidence>
<dbReference type="GO" id="GO:0006782">
    <property type="term" value="P:protoporphyrinogen IX biosynthetic process"/>
    <property type="evidence" value="ECO:0007669"/>
    <property type="project" value="UniProtKB-UniPathway"/>
</dbReference>
<keyword evidence="17" id="KW-1185">Reference proteome</keyword>
<dbReference type="EMBL" id="KN832062">
    <property type="protein sequence ID" value="KIN95716.1"/>
    <property type="molecule type" value="Genomic_DNA"/>
</dbReference>